<sequence>MPNGPFRVTIPVRQTIASPTKGIIVTFPALTQFFNDLTIFGGDLLSLSFTFGFGK</sequence>
<evidence type="ECO:0000313" key="1">
    <source>
        <dbReference type="EMBL" id="GAC81102.1"/>
    </source>
</evidence>
<reference evidence="1 2" key="1">
    <citation type="submission" date="2013-02" db="EMBL/GenBank/DDBJ databases">
        <title>Whole genome shotgun sequence of Gordonia malaquae NBRC 108250.</title>
        <authorList>
            <person name="Yoshida I."/>
            <person name="Hosoyama A."/>
            <person name="Tsuchikane K."/>
            <person name="Ando Y."/>
            <person name="Baba S."/>
            <person name="Ohji S."/>
            <person name="Hamada M."/>
            <person name="Tamura T."/>
            <person name="Yamazoe A."/>
            <person name="Yamazaki S."/>
            <person name="Fujita N."/>
        </authorList>
    </citation>
    <scope>NUCLEOTIDE SEQUENCE [LARGE SCALE GENOMIC DNA]</scope>
    <source>
        <strain evidence="1 2">NBRC 108250</strain>
    </source>
</reference>
<organism evidence="1 2">
    <name type="scientific">Gordonia malaquae NBRC 108250</name>
    <dbReference type="NCBI Taxonomy" id="1223542"/>
    <lineage>
        <taxon>Bacteria</taxon>
        <taxon>Bacillati</taxon>
        <taxon>Actinomycetota</taxon>
        <taxon>Actinomycetes</taxon>
        <taxon>Mycobacteriales</taxon>
        <taxon>Gordoniaceae</taxon>
        <taxon>Gordonia</taxon>
    </lineage>
</organism>
<keyword evidence="2" id="KW-1185">Reference proteome</keyword>
<comment type="caution">
    <text evidence="1">The sequence shown here is derived from an EMBL/GenBank/DDBJ whole genome shotgun (WGS) entry which is preliminary data.</text>
</comment>
<dbReference type="AlphaFoldDB" id="M3UYU5"/>
<dbReference type="EMBL" id="BAOP01000029">
    <property type="protein sequence ID" value="GAC81102.1"/>
    <property type="molecule type" value="Genomic_DNA"/>
</dbReference>
<dbReference type="STRING" id="410332.SAMN04488550_1119"/>
<protein>
    <submittedName>
        <fullName evidence="1">Uncharacterized protein</fullName>
    </submittedName>
</protein>
<dbReference type="Proteomes" id="UP000035009">
    <property type="component" value="Unassembled WGS sequence"/>
</dbReference>
<proteinExistence type="predicted"/>
<dbReference type="eggNOG" id="ENOG5030E3R">
    <property type="taxonomic scope" value="Bacteria"/>
</dbReference>
<accession>M3UYU5</accession>
<evidence type="ECO:0000313" key="2">
    <source>
        <dbReference type="Proteomes" id="UP000035009"/>
    </source>
</evidence>
<name>M3UYU5_GORML</name>
<gene>
    <name evidence="1" type="ORF">GM1_029_00040</name>
</gene>